<organism evidence="3 4">
    <name type="scientific">Rhodopseudomonas palustris</name>
    <dbReference type="NCBI Taxonomy" id="1076"/>
    <lineage>
        <taxon>Bacteria</taxon>
        <taxon>Pseudomonadati</taxon>
        <taxon>Pseudomonadota</taxon>
        <taxon>Alphaproteobacteria</taxon>
        <taxon>Hyphomicrobiales</taxon>
        <taxon>Nitrobacteraceae</taxon>
        <taxon>Rhodopseudomonas</taxon>
    </lineage>
</organism>
<feature type="signal peptide" evidence="2">
    <location>
        <begin position="1"/>
        <end position="24"/>
    </location>
</feature>
<dbReference type="Pfam" id="PF05150">
    <property type="entry name" value="Legionella_OMP"/>
    <property type="match status" value="1"/>
</dbReference>
<dbReference type="InterPro" id="IPR007825">
    <property type="entry name" value="Major_OMP_Legionella"/>
</dbReference>
<comment type="caution">
    <text evidence="3">The sequence shown here is derived from an EMBL/GenBank/DDBJ whole genome shotgun (WGS) entry which is preliminary data.</text>
</comment>
<evidence type="ECO:0000313" key="4">
    <source>
        <dbReference type="Proteomes" id="UP000032515"/>
    </source>
</evidence>
<evidence type="ECO:0008006" key="5">
    <source>
        <dbReference type="Google" id="ProtNLM"/>
    </source>
</evidence>
<sequence>MTKTVVSVLAIAGVVAMAGSAARADSSEQVMARLAALEKENAAIRKENAALRANKALRAQNATLKSSGAHPAAADAGSVGKRDPFAAYAADLPAAYKARPVDRNGQFRVWGEGGAIWSGGGAPASTYDLAAANPAIFQPNAGSFDLLPKVGWQAAAGFDYRFAESPWHVSGQFRYWQNGRASGNAVAGGAIEAQLLAPAFGPGTTGSSYGSINTDYQESQWLADAAIGRDVLGSGASAMQLKAGLRVAEVVGKTSSLSNSGFNFNFGAPLPLGAGFPPFGSAGSSTSIATQTRSSFLGAGPRIGVEGSVPLAGSWAFDYAGDAAVLFGYQRLTSTATSNTVLTPAILGLLGGAGSSVTFTTDQHFATVFNADLQVGVSYWMTPNVKLSASYRLDAYFNVLNQTFGTASRVAIDRYVHGPQLGISATF</sequence>
<reference evidence="3 4" key="1">
    <citation type="submission" date="2014-11" db="EMBL/GenBank/DDBJ databases">
        <title>Genomics and ecophysiology of heterotrophic nitrogen fixing bacteria isolated from estuarine surface water.</title>
        <authorList>
            <person name="Bentzon-Tilia M."/>
            <person name="Severin I."/>
            <person name="Hansen L.H."/>
            <person name="Riemann L."/>
        </authorList>
    </citation>
    <scope>NUCLEOTIDE SEQUENCE [LARGE SCALE GENOMIC DNA]</scope>
    <source>
        <strain evidence="3 4">BAL398</strain>
    </source>
</reference>
<name>A0A0D7F2Y6_RHOPL</name>
<feature type="coiled-coil region" evidence="1">
    <location>
        <begin position="27"/>
        <end position="54"/>
    </location>
</feature>
<proteinExistence type="predicted"/>
<dbReference type="Proteomes" id="UP000032515">
    <property type="component" value="Unassembled WGS sequence"/>
</dbReference>
<evidence type="ECO:0000256" key="2">
    <source>
        <dbReference type="SAM" id="SignalP"/>
    </source>
</evidence>
<evidence type="ECO:0000313" key="3">
    <source>
        <dbReference type="EMBL" id="KIZ47409.1"/>
    </source>
</evidence>
<keyword evidence="2" id="KW-0732">Signal</keyword>
<dbReference type="PATRIC" id="fig|1076.23.peg.6536"/>
<protein>
    <recommendedName>
        <fullName evidence="5">Porin</fullName>
    </recommendedName>
</protein>
<accession>A0A0D7F2Y6</accession>
<keyword evidence="1" id="KW-0175">Coiled coil</keyword>
<dbReference type="AlphaFoldDB" id="A0A0D7F2Y6"/>
<evidence type="ECO:0000256" key="1">
    <source>
        <dbReference type="SAM" id="Coils"/>
    </source>
</evidence>
<dbReference type="EMBL" id="JXXE01000084">
    <property type="protein sequence ID" value="KIZ47409.1"/>
    <property type="molecule type" value="Genomic_DNA"/>
</dbReference>
<gene>
    <name evidence="3" type="ORF">OO17_04540</name>
</gene>
<feature type="chain" id="PRO_5002319800" description="Porin" evidence="2">
    <location>
        <begin position="25"/>
        <end position="427"/>
    </location>
</feature>